<evidence type="ECO:0000256" key="7">
    <source>
        <dbReference type="ARBA" id="ARBA00032272"/>
    </source>
</evidence>
<dbReference type="InterPro" id="IPR015797">
    <property type="entry name" value="NUDIX_hydrolase-like_dom_sf"/>
</dbReference>
<name>E1QE95_DESB2</name>
<evidence type="ECO:0000256" key="5">
    <source>
        <dbReference type="ARBA" id="ARBA00022801"/>
    </source>
</evidence>
<dbReference type="eggNOG" id="COG0494">
    <property type="taxonomic scope" value="Bacteria"/>
</dbReference>
<dbReference type="SUPFAM" id="SSF55811">
    <property type="entry name" value="Nudix"/>
    <property type="match status" value="1"/>
</dbReference>
<dbReference type="GO" id="GO:0006753">
    <property type="term" value="P:nucleoside phosphate metabolic process"/>
    <property type="evidence" value="ECO:0007669"/>
    <property type="project" value="TreeGrafter"/>
</dbReference>
<dbReference type="EMBL" id="CP002085">
    <property type="protein sequence ID" value="ADK83881.1"/>
    <property type="molecule type" value="Genomic_DNA"/>
</dbReference>
<dbReference type="AlphaFoldDB" id="E1QE95"/>
<proteinExistence type="inferred from homology"/>
<comment type="similarity">
    <text evidence="3">Belongs to the Nudix hydrolase family. NudK subfamily.</text>
</comment>
<comment type="catalytic activity">
    <reaction evidence="1">
        <text>GDP-alpha-D-mannose + H2O = alpha-D-mannose 1-phosphate + GMP + 2 H(+)</text>
        <dbReference type="Rhea" id="RHEA:27978"/>
        <dbReference type="ChEBI" id="CHEBI:15377"/>
        <dbReference type="ChEBI" id="CHEBI:15378"/>
        <dbReference type="ChEBI" id="CHEBI:57527"/>
        <dbReference type="ChEBI" id="CHEBI:58115"/>
        <dbReference type="ChEBI" id="CHEBI:58409"/>
    </reaction>
</comment>
<comment type="cofactor">
    <cofactor evidence="2">
        <name>Mg(2+)</name>
        <dbReference type="ChEBI" id="CHEBI:18420"/>
    </cofactor>
</comment>
<dbReference type="CDD" id="cd03424">
    <property type="entry name" value="NUDIX_ADPRase_Nudt5_UGPPase_Nudt14"/>
    <property type="match status" value="1"/>
</dbReference>
<keyword evidence="5 8" id="KW-0378">Hydrolase</keyword>
<evidence type="ECO:0000313" key="10">
    <source>
        <dbReference type="EMBL" id="ADK83881.1"/>
    </source>
</evidence>
<evidence type="ECO:0000259" key="9">
    <source>
        <dbReference type="PROSITE" id="PS51462"/>
    </source>
</evidence>
<dbReference type="PANTHER" id="PTHR11839">
    <property type="entry name" value="UDP/ADP-SUGAR PYROPHOSPHATASE"/>
    <property type="match status" value="1"/>
</dbReference>
<dbReference type="GO" id="GO:0005829">
    <property type="term" value="C:cytosol"/>
    <property type="evidence" value="ECO:0007669"/>
    <property type="project" value="TreeGrafter"/>
</dbReference>
<organism evidence="10 11">
    <name type="scientific">Desulfarculus baarsii (strain ATCC 33931 / DSM 2075 / LMG 7858 / VKM B-1802 / 2st14)</name>
    <dbReference type="NCBI Taxonomy" id="644282"/>
    <lineage>
        <taxon>Bacteria</taxon>
        <taxon>Pseudomonadati</taxon>
        <taxon>Thermodesulfobacteriota</taxon>
        <taxon>Desulfarculia</taxon>
        <taxon>Desulfarculales</taxon>
        <taxon>Desulfarculaceae</taxon>
        <taxon>Desulfarculus</taxon>
    </lineage>
</organism>
<accession>E1QE95</accession>
<evidence type="ECO:0000313" key="11">
    <source>
        <dbReference type="Proteomes" id="UP000009047"/>
    </source>
</evidence>
<dbReference type="InterPro" id="IPR020476">
    <property type="entry name" value="Nudix_hydrolase"/>
</dbReference>
<dbReference type="Pfam" id="PF00293">
    <property type="entry name" value="NUDIX"/>
    <property type="match status" value="1"/>
</dbReference>
<dbReference type="PANTHER" id="PTHR11839:SF18">
    <property type="entry name" value="NUDIX HYDROLASE DOMAIN-CONTAINING PROTEIN"/>
    <property type="match status" value="1"/>
</dbReference>
<dbReference type="PROSITE" id="PS51462">
    <property type="entry name" value="NUDIX"/>
    <property type="match status" value="1"/>
</dbReference>
<dbReference type="Proteomes" id="UP000009047">
    <property type="component" value="Chromosome"/>
</dbReference>
<keyword evidence="11" id="KW-1185">Reference proteome</keyword>
<sequence>MSDSDRWERKERRTIFRHHVLEASMSHCRRGDGLERDFVVLASPDWVNVVPLTADGQVVLIRQFRVGSNDWAIEIPGGMIDPGERPIDAAAREMREETGYDADELVYLGKVNPNPALFENTCYTFLAKNAAPKADQRLDEGEMIEVFTAPLAELPAMVADGRIDHSLVVSALAFFWLHRGLTDKAGR</sequence>
<dbReference type="PRINTS" id="PR00502">
    <property type="entry name" value="NUDIXFAMILY"/>
</dbReference>
<reference evidence="10 11" key="1">
    <citation type="journal article" date="2010" name="Stand. Genomic Sci.">
        <title>Complete genome sequence of Desulfarculus baarsii type strain (2st14).</title>
        <authorList>
            <person name="Sun H."/>
            <person name="Spring S."/>
            <person name="Lapidus A."/>
            <person name="Davenport K."/>
            <person name="Del Rio T.G."/>
            <person name="Tice H."/>
            <person name="Nolan M."/>
            <person name="Copeland A."/>
            <person name="Cheng J.F."/>
            <person name="Lucas S."/>
            <person name="Tapia R."/>
            <person name="Goodwin L."/>
            <person name="Pitluck S."/>
            <person name="Ivanova N."/>
            <person name="Pagani I."/>
            <person name="Mavromatis K."/>
            <person name="Ovchinnikova G."/>
            <person name="Pati A."/>
            <person name="Chen A."/>
            <person name="Palaniappan K."/>
            <person name="Hauser L."/>
            <person name="Chang Y.J."/>
            <person name="Jeffries C.D."/>
            <person name="Detter J.C."/>
            <person name="Han C."/>
            <person name="Rohde M."/>
            <person name="Brambilla E."/>
            <person name="Goker M."/>
            <person name="Woyke T."/>
            <person name="Bristow J."/>
            <person name="Eisen J.A."/>
            <person name="Markowitz V."/>
            <person name="Hugenholtz P."/>
            <person name="Kyrpides N.C."/>
            <person name="Klenk H.P."/>
            <person name="Land M."/>
        </authorList>
    </citation>
    <scope>NUCLEOTIDE SEQUENCE [LARGE SCALE GENOMIC DNA]</scope>
    <source>
        <strain evidence="11">ATCC 33931 / DSM 2075 / LMG 7858 / VKM B-1802 / 2st14</strain>
    </source>
</reference>
<dbReference type="STRING" id="644282.Deba_0509"/>
<evidence type="ECO:0000256" key="6">
    <source>
        <dbReference type="ARBA" id="ARBA00032162"/>
    </source>
</evidence>
<evidence type="ECO:0000256" key="8">
    <source>
        <dbReference type="RuleBase" id="RU003476"/>
    </source>
</evidence>
<evidence type="ECO:0000256" key="4">
    <source>
        <dbReference type="ARBA" id="ARBA00016377"/>
    </source>
</evidence>
<dbReference type="KEGG" id="dbr:Deba_0509"/>
<feature type="domain" description="Nudix hydrolase" evidence="9">
    <location>
        <begin position="42"/>
        <end position="171"/>
    </location>
</feature>
<protein>
    <recommendedName>
        <fullName evidence="4">GDP-mannose pyrophosphatase</fullName>
    </recommendedName>
    <alternativeName>
        <fullName evidence="6">GDP-mannose hydrolase</fullName>
    </alternativeName>
    <alternativeName>
        <fullName evidence="7">GDPMK</fullName>
    </alternativeName>
</protein>
<dbReference type="Gene3D" id="3.90.79.10">
    <property type="entry name" value="Nucleoside Triphosphate Pyrophosphohydrolase"/>
    <property type="match status" value="1"/>
</dbReference>
<dbReference type="PROSITE" id="PS00893">
    <property type="entry name" value="NUDIX_BOX"/>
    <property type="match status" value="1"/>
</dbReference>
<dbReference type="OrthoDB" id="9806150at2"/>
<dbReference type="RefSeq" id="WP_013257336.1">
    <property type="nucleotide sequence ID" value="NC_014365.1"/>
</dbReference>
<gene>
    <name evidence="10" type="ordered locus">Deba_0509</name>
</gene>
<dbReference type="GO" id="GO:0016462">
    <property type="term" value="F:pyrophosphatase activity"/>
    <property type="evidence" value="ECO:0007669"/>
    <property type="project" value="UniProtKB-ARBA"/>
</dbReference>
<dbReference type="InterPro" id="IPR000086">
    <property type="entry name" value="NUDIX_hydrolase_dom"/>
</dbReference>
<evidence type="ECO:0000256" key="3">
    <source>
        <dbReference type="ARBA" id="ARBA00007275"/>
    </source>
</evidence>
<dbReference type="HOGENOM" id="CLU_062658_8_2_7"/>
<evidence type="ECO:0000256" key="1">
    <source>
        <dbReference type="ARBA" id="ARBA00000847"/>
    </source>
</evidence>
<dbReference type="InterPro" id="IPR020084">
    <property type="entry name" value="NUDIX_hydrolase_CS"/>
</dbReference>
<dbReference type="GO" id="GO:0019693">
    <property type="term" value="P:ribose phosphate metabolic process"/>
    <property type="evidence" value="ECO:0007669"/>
    <property type="project" value="TreeGrafter"/>
</dbReference>
<evidence type="ECO:0000256" key="2">
    <source>
        <dbReference type="ARBA" id="ARBA00001946"/>
    </source>
</evidence>